<dbReference type="Proteomes" id="UP001237207">
    <property type="component" value="Unassembled WGS sequence"/>
</dbReference>
<reference evidence="1" key="1">
    <citation type="submission" date="2023-07" db="EMBL/GenBank/DDBJ databases">
        <title>Genomic Encyclopedia of Type Strains, Phase IV (KMG-IV): sequencing the most valuable type-strain genomes for metagenomic binning, comparative biology and taxonomic classification.</title>
        <authorList>
            <person name="Goeker M."/>
        </authorList>
    </citation>
    <scope>NUCLEOTIDE SEQUENCE</scope>
    <source>
        <strain evidence="1">DSM 23947</strain>
    </source>
</reference>
<proteinExistence type="predicted"/>
<accession>A0AAJ1T8Q4</accession>
<sequence length="69" mass="8020">MLEVFGQFQAPEKVTVNKEEAFEKMKELFELKPYYVYDFEQKQYVLCGKLDCDYGVIASIGEVIALDDL</sequence>
<comment type="caution">
    <text evidence="1">The sequence shown here is derived from an EMBL/GenBank/DDBJ whole genome shotgun (WGS) entry which is preliminary data.</text>
</comment>
<evidence type="ECO:0000313" key="1">
    <source>
        <dbReference type="EMBL" id="MDQ0216680.1"/>
    </source>
</evidence>
<evidence type="ECO:0000313" key="2">
    <source>
        <dbReference type="Proteomes" id="UP001237207"/>
    </source>
</evidence>
<protein>
    <submittedName>
        <fullName evidence="1">Uncharacterized protein</fullName>
    </submittedName>
</protein>
<dbReference type="EMBL" id="JAUSUC010000065">
    <property type="protein sequence ID" value="MDQ0216680.1"/>
    <property type="molecule type" value="Genomic_DNA"/>
</dbReference>
<organism evidence="1 2">
    <name type="scientific">Oikeobacillus pervagus</name>
    <dbReference type="NCBI Taxonomy" id="1325931"/>
    <lineage>
        <taxon>Bacteria</taxon>
        <taxon>Bacillati</taxon>
        <taxon>Bacillota</taxon>
        <taxon>Bacilli</taxon>
        <taxon>Bacillales</taxon>
        <taxon>Bacillaceae</taxon>
        <taxon>Oikeobacillus</taxon>
    </lineage>
</organism>
<dbReference type="AlphaFoldDB" id="A0AAJ1T8Q4"/>
<dbReference type="RefSeq" id="WP_307258750.1">
    <property type="nucleotide sequence ID" value="NZ_JAUSUC010000065.1"/>
</dbReference>
<name>A0AAJ1T8Q4_9BACI</name>
<gene>
    <name evidence="1" type="ORF">J2S13_003154</name>
</gene>
<keyword evidence="2" id="KW-1185">Reference proteome</keyword>